<proteinExistence type="predicted"/>
<dbReference type="EMBL" id="BLAL01000271">
    <property type="protein sequence ID" value="GES98474.1"/>
    <property type="molecule type" value="Genomic_DNA"/>
</dbReference>
<evidence type="ECO:0000313" key="1">
    <source>
        <dbReference type="EMBL" id="GES98474.1"/>
    </source>
</evidence>
<name>A0A8H3M8J7_9GLOM</name>
<evidence type="ECO:0000313" key="2">
    <source>
        <dbReference type="Proteomes" id="UP000615446"/>
    </source>
</evidence>
<organism evidence="1 2">
    <name type="scientific">Rhizophagus clarus</name>
    <dbReference type="NCBI Taxonomy" id="94130"/>
    <lineage>
        <taxon>Eukaryota</taxon>
        <taxon>Fungi</taxon>
        <taxon>Fungi incertae sedis</taxon>
        <taxon>Mucoromycota</taxon>
        <taxon>Glomeromycotina</taxon>
        <taxon>Glomeromycetes</taxon>
        <taxon>Glomerales</taxon>
        <taxon>Glomeraceae</taxon>
        <taxon>Rhizophagus</taxon>
    </lineage>
</organism>
<sequence length="85" mass="9990">MNWKELELKDFYALFSLDLSNGQIPLSQNPCWSVTICLPDLSFMQRRFNNQSPRRQRLKVPYLPINKMIQVLGLNSRSQKDFTLG</sequence>
<accession>A0A8H3M8J7</accession>
<dbReference type="AlphaFoldDB" id="A0A8H3M8J7"/>
<dbReference type="Proteomes" id="UP000615446">
    <property type="component" value="Unassembled WGS sequence"/>
</dbReference>
<comment type="caution">
    <text evidence="1">The sequence shown here is derived from an EMBL/GenBank/DDBJ whole genome shotgun (WGS) entry which is preliminary data.</text>
</comment>
<gene>
    <name evidence="1" type="ORF">RCL2_002502100</name>
</gene>
<reference evidence="1" key="1">
    <citation type="submission" date="2019-10" db="EMBL/GenBank/DDBJ databases">
        <title>Conservation and host-specific expression of non-tandemly repeated heterogenous ribosome RNA gene in arbuscular mycorrhizal fungi.</title>
        <authorList>
            <person name="Maeda T."/>
            <person name="Kobayashi Y."/>
            <person name="Nakagawa T."/>
            <person name="Ezawa T."/>
            <person name="Yamaguchi K."/>
            <person name="Bino T."/>
            <person name="Nishimoto Y."/>
            <person name="Shigenobu S."/>
            <person name="Kawaguchi M."/>
        </authorList>
    </citation>
    <scope>NUCLEOTIDE SEQUENCE</scope>
    <source>
        <strain evidence="1">HR1</strain>
    </source>
</reference>
<protein>
    <submittedName>
        <fullName evidence="1">Uncharacterized protein</fullName>
    </submittedName>
</protein>